<gene>
    <name evidence="10" type="ORF">LS65_009135</name>
</gene>
<dbReference type="GO" id="GO:0009055">
    <property type="term" value="F:electron transfer activity"/>
    <property type="evidence" value="ECO:0007669"/>
    <property type="project" value="UniProtKB-UniRule"/>
</dbReference>
<protein>
    <recommendedName>
        <fullName evidence="8">Flavodoxin</fullName>
    </recommendedName>
</protein>
<evidence type="ECO:0000256" key="7">
    <source>
        <dbReference type="ARBA" id="ARBA00023231"/>
    </source>
</evidence>
<sequence length="154" mass="16807">MQKIGLFYGSDGGTTEEIAQKVADKLGDCQIFDVASAKAEDMKNFNNLILATPTYGSGDLQDDWDNFLSKLDENAFAGKTIALLGLGDQEIYSDTFCNGIAHLYQKVSKQGKVIGQTSTDGYTFDDSEAVVDGKFVGLVIDEVNQENMSMDRIH</sequence>
<dbReference type="PANTHER" id="PTHR42809">
    <property type="entry name" value="FLAVODOXIN 2"/>
    <property type="match status" value="1"/>
</dbReference>
<dbReference type="GO" id="GO:0010181">
    <property type="term" value="F:FMN binding"/>
    <property type="evidence" value="ECO:0007669"/>
    <property type="project" value="UniProtKB-UniRule"/>
</dbReference>
<dbReference type="PRINTS" id="PR00369">
    <property type="entry name" value="FLAVODOXIN"/>
</dbReference>
<dbReference type="NCBIfam" id="TIGR01752">
    <property type="entry name" value="flav_long"/>
    <property type="match status" value="1"/>
</dbReference>
<proteinExistence type="inferred from homology"/>
<keyword evidence="6 8" id="KW-0249">Electron transport</keyword>
<dbReference type="InterPro" id="IPR001094">
    <property type="entry name" value="Flavdoxin-like"/>
</dbReference>
<dbReference type="InterPro" id="IPR001226">
    <property type="entry name" value="Flavodoxin_CS"/>
</dbReference>
<dbReference type="InterPro" id="IPR050619">
    <property type="entry name" value="Flavodoxin"/>
</dbReference>
<dbReference type="Pfam" id="PF00258">
    <property type="entry name" value="Flavodoxin_1"/>
    <property type="match status" value="1"/>
</dbReference>
<keyword evidence="3 8" id="KW-0813">Transport</keyword>
<evidence type="ECO:0000256" key="1">
    <source>
        <dbReference type="ARBA" id="ARBA00001917"/>
    </source>
</evidence>
<dbReference type="EMBL" id="JRMQ02000017">
    <property type="protein sequence ID" value="TLD99823.1"/>
    <property type="molecule type" value="Genomic_DNA"/>
</dbReference>
<evidence type="ECO:0000256" key="2">
    <source>
        <dbReference type="ARBA" id="ARBA00005267"/>
    </source>
</evidence>
<keyword evidence="5 8" id="KW-0288">FMN</keyword>
<keyword evidence="7" id="KW-0535">Nitrogen fixation</keyword>
<dbReference type="RefSeq" id="WP_034360760.1">
    <property type="nucleotide sequence ID" value="NZ_JRMQ02000017.1"/>
</dbReference>
<dbReference type="SUPFAM" id="SSF52218">
    <property type="entry name" value="Flavoproteins"/>
    <property type="match status" value="1"/>
</dbReference>
<dbReference type="PIRSF" id="PIRSF038996">
    <property type="entry name" value="FldA"/>
    <property type="match status" value="1"/>
</dbReference>
<organism evidence="10 11">
    <name type="scientific">Helicobacter japonicus</name>
    <dbReference type="NCBI Taxonomy" id="425400"/>
    <lineage>
        <taxon>Bacteria</taxon>
        <taxon>Pseudomonadati</taxon>
        <taxon>Campylobacterota</taxon>
        <taxon>Epsilonproteobacteria</taxon>
        <taxon>Campylobacterales</taxon>
        <taxon>Helicobacteraceae</taxon>
        <taxon>Helicobacter</taxon>
    </lineage>
</organism>
<dbReference type="Gene3D" id="3.40.50.360">
    <property type="match status" value="1"/>
</dbReference>
<reference evidence="10 11" key="1">
    <citation type="journal article" date="2014" name="Genome Announc.">
        <title>Draft genome sequences of eight enterohepatic helicobacter species isolated from both laboratory and wild rodents.</title>
        <authorList>
            <person name="Sheh A."/>
            <person name="Shen Z."/>
            <person name="Fox J.G."/>
        </authorList>
    </citation>
    <scope>NUCLEOTIDE SEQUENCE [LARGE SCALE GENOMIC DNA]</scope>
    <source>
        <strain evidence="10 11">MIT 01-6451</strain>
    </source>
</reference>
<feature type="domain" description="Flavodoxin-like" evidence="9">
    <location>
        <begin position="4"/>
        <end position="154"/>
    </location>
</feature>
<comment type="caution">
    <text evidence="10">The sequence shown here is derived from an EMBL/GenBank/DDBJ whole genome shotgun (WGS) entry which is preliminary data.</text>
</comment>
<dbReference type="STRING" id="425400.LS65_01470"/>
<name>A0A4U8TIB9_9HELI</name>
<keyword evidence="4 8" id="KW-0285">Flavoprotein</keyword>
<keyword evidence="11" id="KW-1185">Reference proteome</keyword>
<evidence type="ECO:0000313" key="11">
    <source>
        <dbReference type="Proteomes" id="UP000029707"/>
    </source>
</evidence>
<dbReference type="PROSITE" id="PS00201">
    <property type="entry name" value="FLAVODOXIN"/>
    <property type="match status" value="1"/>
</dbReference>
<evidence type="ECO:0000256" key="8">
    <source>
        <dbReference type="PIRNR" id="PIRNR038996"/>
    </source>
</evidence>
<evidence type="ECO:0000256" key="6">
    <source>
        <dbReference type="ARBA" id="ARBA00022982"/>
    </source>
</evidence>
<dbReference type="AlphaFoldDB" id="A0A4U8TIB9"/>
<comment type="cofactor">
    <cofactor evidence="1 8">
        <name>FMN</name>
        <dbReference type="ChEBI" id="CHEBI:58210"/>
    </cofactor>
</comment>
<dbReference type="PANTHER" id="PTHR42809:SF1">
    <property type="entry name" value="FLAVODOXIN 1"/>
    <property type="match status" value="1"/>
</dbReference>
<evidence type="ECO:0000256" key="4">
    <source>
        <dbReference type="ARBA" id="ARBA00022630"/>
    </source>
</evidence>
<evidence type="ECO:0000256" key="3">
    <source>
        <dbReference type="ARBA" id="ARBA00022448"/>
    </source>
</evidence>
<dbReference type="NCBIfam" id="NF006739">
    <property type="entry name" value="PRK09267.1-5"/>
    <property type="match status" value="1"/>
</dbReference>
<evidence type="ECO:0000313" key="10">
    <source>
        <dbReference type="EMBL" id="TLD99823.1"/>
    </source>
</evidence>
<evidence type="ECO:0000256" key="5">
    <source>
        <dbReference type="ARBA" id="ARBA00022643"/>
    </source>
</evidence>
<dbReference type="Proteomes" id="UP000029707">
    <property type="component" value="Unassembled WGS sequence"/>
</dbReference>
<dbReference type="PROSITE" id="PS50902">
    <property type="entry name" value="FLAVODOXIN_LIKE"/>
    <property type="match status" value="1"/>
</dbReference>
<comment type="similarity">
    <text evidence="2 8">Belongs to the flavodoxin family.</text>
</comment>
<dbReference type="InterPro" id="IPR029039">
    <property type="entry name" value="Flavoprotein-like_sf"/>
</dbReference>
<dbReference type="OrthoDB" id="359268at2"/>
<evidence type="ECO:0000259" key="9">
    <source>
        <dbReference type="PROSITE" id="PS50902"/>
    </source>
</evidence>
<dbReference type="InterPro" id="IPR008254">
    <property type="entry name" value="Flavodoxin/NO_synth"/>
</dbReference>
<accession>A0A4U8TIB9</accession>
<dbReference type="InterPro" id="IPR010086">
    <property type="entry name" value="Flavodoxin_lc"/>
</dbReference>
<comment type="function">
    <text evidence="8">Low-potential electron donor to a number of redox enzymes.</text>
</comment>